<reference evidence="2" key="1">
    <citation type="submission" date="2022-07" db="EMBL/GenBank/DDBJ databases">
        <title>Chromosome-level genome of Muraenolepis orangiensis.</title>
        <authorList>
            <person name="Kim J."/>
        </authorList>
    </citation>
    <scope>NUCLEOTIDE SEQUENCE</scope>
    <source>
        <strain evidence="2">KU_S4_2022</strain>
        <tissue evidence="2">Muscle</tissue>
    </source>
</reference>
<accession>A0A9Q0IIZ7</accession>
<feature type="region of interest" description="Disordered" evidence="1">
    <location>
        <begin position="1"/>
        <end position="62"/>
    </location>
</feature>
<feature type="compositionally biased region" description="Gly residues" evidence="1">
    <location>
        <begin position="24"/>
        <end position="34"/>
    </location>
</feature>
<evidence type="ECO:0000313" key="2">
    <source>
        <dbReference type="EMBL" id="KAJ3599695.1"/>
    </source>
</evidence>
<comment type="caution">
    <text evidence="2">The sequence shown here is derived from an EMBL/GenBank/DDBJ whole genome shotgun (WGS) entry which is preliminary data.</text>
</comment>
<proteinExistence type="predicted"/>
<dbReference type="EMBL" id="JANIIK010000048">
    <property type="protein sequence ID" value="KAJ3599695.1"/>
    <property type="molecule type" value="Genomic_DNA"/>
</dbReference>
<dbReference type="Proteomes" id="UP001148018">
    <property type="component" value="Unassembled WGS sequence"/>
</dbReference>
<feature type="compositionally biased region" description="Basic and acidic residues" evidence="1">
    <location>
        <begin position="39"/>
        <end position="62"/>
    </location>
</feature>
<evidence type="ECO:0000256" key="1">
    <source>
        <dbReference type="SAM" id="MobiDB-lite"/>
    </source>
</evidence>
<keyword evidence="3" id="KW-1185">Reference proteome</keyword>
<sequence>MRSGRGPGLDQEEAQDEVKTRPGRGPGRGPGGGQDEAQDEVRTRPRMRKEMLGDSRDQREKPYAQCFVEGGGGVMNGELLALCCLFSQSGAPGR</sequence>
<protein>
    <submittedName>
        <fullName evidence="2">Uncharacterized protein</fullName>
    </submittedName>
</protein>
<gene>
    <name evidence="2" type="ORF">NHX12_033651</name>
</gene>
<evidence type="ECO:0000313" key="3">
    <source>
        <dbReference type="Proteomes" id="UP001148018"/>
    </source>
</evidence>
<organism evidence="2 3">
    <name type="scientific">Muraenolepis orangiensis</name>
    <name type="common">Patagonian moray cod</name>
    <dbReference type="NCBI Taxonomy" id="630683"/>
    <lineage>
        <taxon>Eukaryota</taxon>
        <taxon>Metazoa</taxon>
        <taxon>Chordata</taxon>
        <taxon>Craniata</taxon>
        <taxon>Vertebrata</taxon>
        <taxon>Euteleostomi</taxon>
        <taxon>Actinopterygii</taxon>
        <taxon>Neopterygii</taxon>
        <taxon>Teleostei</taxon>
        <taxon>Neoteleostei</taxon>
        <taxon>Acanthomorphata</taxon>
        <taxon>Zeiogadaria</taxon>
        <taxon>Gadariae</taxon>
        <taxon>Gadiformes</taxon>
        <taxon>Muraenolepidoidei</taxon>
        <taxon>Muraenolepididae</taxon>
        <taxon>Muraenolepis</taxon>
    </lineage>
</organism>
<dbReference type="AlphaFoldDB" id="A0A9Q0IIZ7"/>
<name>A0A9Q0IIZ7_9TELE</name>